<dbReference type="EMBL" id="JAGFBR010000017">
    <property type="protein sequence ID" value="KAH0452515.1"/>
    <property type="molecule type" value="Genomic_DNA"/>
</dbReference>
<proteinExistence type="predicted"/>
<dbReference type="AlphaFoldDB" id="A0AAV7G8P5"/>
<keyword evidence="2" id="KW-1185">Reference proteome</keyword>
<organism evidence="1 2">
    <name type="scientific">Dendrobium chrysotoxum</name>
    <name type="common">Orchid</name>
    <dbReference type="NCBI Taxonomy" id="161865"/>
    <lineage>
        <taxon>Eukaryota</taxon>
        <taxon>Viridiplantae</taxon>
        <taxon>Streptophyta</taxon>
        <taxon>Embryophyta</taxon>
        <taxon>Tracheophyta</taxon>
        <taxon>Spermatophyta</taxon>
        <taxon>Magnoliopsida</taxon>
        <taxon>Liliopsida</taxon>
        <taxon>Asparagales</taxon>
        <taxon>Orchidaceae</taxon>
        <taxon>Epidendroideae</taxon>
        <taxon>Malaxideae</taxon>
        <taxon>Dendrobiinae</taxon>
        <taxon>Dendrobium</taxon>
    </lineage>
</organism>
<gene>
    <name evidence="1" type="ORF">IEQ34_019814</name>
</gene>
<evidence type="ECO:0000313" key="1">
    <source>
        <dbReference type="EMBL" id="KAH0452515.1"/>
    </source>
</evidence>
<comment type="caution">
    <text evidence="1">The sequence shown here is derived from an EMBL/GenBank/DDBJ whole genome shotgun (WGS) entry which is preliminary data.</text>
</comment>
<dbReference type="Proteomes" id="UP000775213">
    <property type="component" value="Unassembled WGS sequence"/>
</dbReference>
<reference evidence="1 2" key="1">
    <citation type="journal article" date="2021" name="Hortic Res">
        <title>Chromosome-scale assembly of the Dendrobium chrysotoxum genome enhances the understanding of orchid evolution.</title>
        <authorList>
            <person name="Zhang Y."/>
            <person name="Zhang G.Q."/>
            <person name="Zhang D."/>
            <person name="Liu X.D."/>
            <person name="Xu X.Y."/>
            <person name="Sun W.H."/>
            <person name="Yu X."/>
            <person name="Zhu X."/>
            <person name="Wang Z.W."/>
            <person name="Zhao X."/>
            <person name="Zhong W.Y."/>
            <person name="Chen H."/>
            <person name="Yin W.L."/>
            <person name="Huang T."/>
            <person name="Niu S.C."/>
            <person name="Liu Z.J."/>
        </authorList>
    </citation>
    <scope>NUCLEOTIDE SEQUENCE [LARGE SCALE GENOMIC DNA]</scope>
    <source>
        <strain evidence="1">Lindl</strain>
    </source>
</reference>
<protein>
    <submittedName>
        <fullName evidence="1">Uncharacterized protein</fullName>
    </submittedName>
</protein>
<name>A0AAV7G8P5_DENCH</name>
<evidence type="ECO:0000313" key="2">
    <source>
        <dbReference type="Proteomes" id="UP000775213"/>
    </source>
</evidence>
<sequence length="118" mass="13983">MDKIEILPRYADNNMDYPGKDDVIFKSGNIVINRDDIDDILTNQYLPDNHVDAFAFLLSEKKRIMTNEFQPYLYISPLYRVYKGYKQDYEMFIQHINPDSVREANLLFNLLFSKAIGY</sequence>
<accession>A0AAV7G8P5</accession>